<evidence type="ECO:0000256" key="2">
    <source>
        <dbReference type="ARBA" id="ARBA00003015"/>
    </source>
</evidence>
<dbReference type="PROSITE" id="PS51625">
    <property type="entry name" value="SAM_MT_TRMB"/>
    <property type="match status" value="1"/>
</dbReference>
<dbReference type="InterPro" id="IPR029063">
    <property type="entry name" value="SAM-dependent_MTases_sf"/>
</dbReference>
<evidence type="ECO:0000256" key="4">
    <source>
        <dbReference type="ARBA" id="ARBA00022603"/>
    </source>
</evidence>
<proteinExistence type="predicted"/>
<accession>A0A4R3J440</accession>
<comment type="function">
    <text evidence="2">Catalyzes the formation of N(7)-methylguanine at position 46 (m7G46) in tRNA.</text>
</comment>
<dbReference type="InterPro" id="IPR003358">
    <property type="entry name" value="tRNA_(Gua-N-7)_MeTrfase_Trmb"/>
</dbReference>
<dbReference type="Gene3D" id="3.40.50.150">
    <property type="entry name" value="Vaccinia Virus protein VP39"/>
    <property type="match status" value="1"/>
</dbReference>
<reference evidence="8 9" key="1">
    <citation type="submission" date="2019-03" db="EMBL/GenBank/DDBJ databases">
        <title>Genomic Encyclopedia of Type Strains, Phase IV (KMG-IV): sequencing the most valuable type-strain genomes for metagenomic binning, comparative biology and taxonomic classification.</title>
        <authorList>
            <person name="Goeker M."/>
        </authorList>
    </citation>
    <scope>NUCLEOTIDE SEQUENCE [LARGE SCALE GENOMIC DNA]</scope>
    <source>
        <strain evidence="8 9">DSM 104836</strain>
    </source>
</reference>
<comment type="caution">
    <text evidence="8">The sequence shown here is derived from an EMBL/GenBank/DDBJ whole genome shotgun (WGS) entry which is preliminary data.</text>
</comment>
<evidence type="ECO:0000256" key="5">
    <source>
        <dbReference type="ARBA" id="ARBA00022679"/>
    </source>
</evidence>
<gene>
    <name evidence="8" type="ORF">EDD52_11688</name>
</gene>
<name>A0A4R3J440_9RHOB</name>
<dbReference type="GO" id="GO:0043527">
    <property type="term" value="C:tRNA methyltransferase complex"/>
    <property type="evidence" value="ECO:0007669"/>
    <property type="project" value="TreeGrafter"/>
</dbReference>
<dbReference type="EMBL" id="SLZU01000016">
    <property type="protein sequence ID" value="TCS60077.1"/>
    <property type="molecule type" value="Genomic_DNA"/>
</dbReference>
<evidence type="ECO:0000313" key="8">
    <source>
        <dbReference type="EMBL" id="TCS60077.1"/>
    </source>
</evidence>
<dbReference type="PANTHER" id="PTHR23417">
    <property type="entry name" value="3-DEOXY-D-MANNO-OCTULOSONIC-ACID TRANSFERASE/TRNA GUANINE-N 7 - -METHYLTRANSFERASE"/>
    <property type="match status" value="1"/>
</dbReference>
<dbReference type="Proteomes" id="UP000295696">
    <property type="component" value="Unassembled WGS sequence"/>
</dbReference>
<dbReference type="GO" id="GO:0008176">
    <property type="term" value="F:tRNA (guanine(46)-N7)-methyltransferase activity"/>
    <property type="evidence" value="ECO:0007669"/>
    <property type="project" value="UniProtKB-EC"/>
</dbReference>
<organism evidence="8 9">
    <name type="scientific">Primorskyibacter sedentarius</name>
    <dbReference type="NCBI Taxonomy" id="745311"/>
    <lineage>
        <taxon>Bacteria</taxon>
        <taxon>Pseudomonadati</taxon>
        <taxon>Pseudomonadota</taxon>
        <taxon>Alphaproteobacteria</taxon>
        <taxon>Rhodobacterales</taxon>
        <taxon>Roseobacteraceae</taxon>
        <taxon>Primorskyibacter</taxon>
    </lineage>
</organism>
<keyword evidence="5" id="KW-0808">Transferase</keyword>
<dbReference type="CDD" id="cd02440">
    <property type="entry name" value="AdoMet_MTases"/>
    <property type="match status" value="1"/>
</dbReference>
<evidence type="ECO:0000313" key="9">
    <source>
        <dbReference type="Proteomes" id="UP000295696"/>
    </source>
</evidence>
<evidence type="ECO:0000256" key="6">
    <source>
        <dbReference type="ARBA" id="ARBA00022691"/>
    </source>
</evidence>
<keyword evidence="7" id="KW-0819">tRNA processing</keyword>
<evidence type="ECO:0000256" key="7">
    <source>
        <dbReference type="ARBA" id="ARBA00022694"/>
    </source>
</evidence>
<sequence>MLGNIELDIGCGRGTFIARIAREKPNTVFVGIDINEDNANASQERIARDCLSNAIIAHDEAENFITRNVQDDSLAAAHIYFPTPYVTGIKRTNILGSHLSGWLLTERFLLQLHTKCRAGAILRIVTDHRSYFKNIASSVASSSFVETPWVNPIRSSTFDNLVGTGLEKRQRSRGKYIYFLQAVA</sequence>
<keyword evidence="4 8" id="KW-0489">Methyltransferase</keyword>
<comment type="catalytic activity">
    <reaction evidence="1">
        <text>guanosine(46) in tRNA + S-adenosyl-L-methionine = N(7)-methylguanosine(46) in tRNA + S-adenosyl-L-homocysteine</text>
        <dbReference type="Rhea" id="RHEA:42708"/>
        <dbReference type="Rhea" id="RHEA-COMP:10188"/>
        <dbReference type="Rhea" id="RHEA-COMP:10189"/>
        <dbReference type="ChEBI" id="CHEBI:57856"/>
        <dbReference type="ChEBI" id="CHEBI:59789"/>
        <dbReference type="ChEBI" id="CHEBI:74269"/>
        <dbReference type="ChEBI" id="CHEBI:74480"/>
        <dbReference type="EC" id="2.1.1.33"/>
    </reaction>
</comment>
<dbReference type="Pfam" id="PF02390">
    <property type="entry name" value="Methyltransf_4"/>
    <property type="match status" value="1"/>
</dbReference>
<dbReference type="EC" id="2.1.1.33" evidence="3"/>
<protein>
    <recommendedName>
        <fullName evidence="3">tRNA (guanine(46)-N(7))-methyltransferase</fullName>
        <ecNumber evidence="3">2.1.1.33</ecNumber>
    </recommendedName>
</protein>
<dbReference type="PANTHER" id="PTHR23417:SF14">
    <property type="entry name" value="PENTACOTRIPEPTIDE-REPEAT REGION OF PRORP DOMAIN-CONTAINING PROTEIN"/>
    <property type="match status" value="1"/>
</dbReference>
<keyword evidence="9" id="KW-1185">Reference proteome</keyword>
<evidence type="ECO:0000256" key="1">
    <source>
        <dbReference type="ARBA" id="ARBA00000142"/>
    </source>
</evidence>
<keyword evidence="6" id="KW-0949">S-adenosyl-L-methionine</keyword>
<evidence type="ECO:0000256" key="3">
    <source>
        <dbReference type="ARBA" id="ARBA00011977"/>
    </source>
</evidence>
<dbReference type="AlphaFoldDB" id="A0A4R3J440"/>
<dbReference type="SUPFAM" id="SSF53335">
    <property type="entry name" value="S-adenosyl-L-methionine-dependent methyltransferases"/>
    <property type="match status" value="1"/>
</dbReference>